<dbReference type="KEGG" id="tao:THIAE_06275"/>
<accession>W0DZN5</accession>
<dbReference type="EMBL" id="CP007030">
    <property type="protein sequence ID" value="AHF02311.1"/>
    <property type="molecule type" value="Genomic_DNA"/>
</dbReference>
<reference evidence="1 2" key="1">
    <citation type="submission" date="2013-12" db="EMBL/GenBank/DDBJ databases">
        <authorList>
            <consortium name="DOE Joint Genome Institute"/>
            <person name="Kappler U."/>
            <person name="Huntemann M."/>
            <person name="Han J."/>
            <person name="Chen A."/>
            <person name="Kyrpides N."/>
            <person name="Mavromatis K."/>
            <person name="Markowitz V."/>
            <person name="Palaniappan K."/>
            <person name="Ivanova N."/>
            <person name="Schaumberg A."/>
            <person name="Pati A."/>
            <person name="Liolios K."/>
            <person name="Nordberg H.P."/>
            <person name="Cantor M.N."/>
            <person name="Hua S.X."/>
            <person name="Woyke T."/>
        </authorList>
    </citation>
    <scope>NUCLEOTIDE SEQUENCE [LARGE SCALE GENOMIC DNA]</scope>
    <source>
        <strain evidence="2">AL2</strain>
    </source>
</reference>
<evidence type="ECO:0000313" key="1">
    <source>
        <dbReference type="EMBL" id="AHF02311.1"/>
    </source>
</evidence>
<protein>
    <submittedName>
        <fullName evidence="1">Uncharacterized protein</fullName>
    </submittedName>
</protein>
<sequence>MSHNLVQVSFSTHRVIKFLDGIYEFGPTIYYQSVSDIDDGLKLFDAVISQLCNDQLNTALRRIETLANKKRITIKPFELKVIAQATDQEWSTLKNDYQNMAGRKIAINESIVLLITDQLKERYEGSQACIGDEFNFDELAIKISEDLIGQGDVRALIAHRLLESGCFAVVVYDKHTKDRWDPMKVSFKEFVSTHSAISAYVDYESAKSFDDIYNWINCLQA</sequence>
<evidence type="ECO:0000313" key="2">
    <source>
        <dbReference type="Proteomes" id="UP000005380"/>
    </source>
</evidence>
<dbReference type="HOGENOM" id="CLU_1250158_0_0_6"/>
<dbReference type="InParanoid" id="W0DZN5"/>
<dbReference type="Proteomes" id="UP000005380">
    <property type="component" value="Chromosome"/>
</dbReference>
<name>W0DZN5_9GAMM</name>
<dbReference type="OrthoDB" id="9880077at2"/>
<proteinExistence type="predicted"/>
<gene>
    <name evidence="1" type="ORF">THIAE_06275</name>
</gene>
<dbReference type="AlphaFoldDB" id="W0DZN5"/>
<dbReference type="RefSeq" id="WP_006459409.1">
    <property type="nucleotide sequence ID" value="NZ_CP007030.1"/>
</dbReference>
<organism evidence="1 2">
    <name type="scientific">Thiomicrospira aerophila AL3</name>
    <dbReference type="NCBI Taxonomy" id="717772"/>
    <lineage>
        <taxon>Bacteria</taxon>
        <taxon>Pseudomonadati</taxon>
        <taxon>Pseudomonadota</taxon>
        <taxon>Gammaproteobacteria</taxon>
        <taxon>Thiotrichales</taxon>
        <taxon>Piscirickettsiaceae</taxon>
        <taxon>Thiomicrospira</taxon>
    </lineage>
</organism>
<dbReference type="STRING" id="717772.THIAE_06275"/>
<keyword evidence="2" id="KW-1185">Reference proteome</keyword>